<evidence type="ECO:0000313" key="2">
    <source>
        <dbReference type="Proteomes" id="UP000814033"/>
    </source>
</evidence>
<accession>A0ACB8RT11</accession>
<name>A0ACB8RT11_9AGAM</name>
<protein>
    <submittedName>
        <fullName evidence="1">Uncharacterized protein</fullName>
    </submittedName>
</protein>
<dbReference type="EMBL" id="MU275911">
    <property type="protein sequence ID" value="KAI0047110.1"/>
    <property type="molecule type" value="Genomic_DNA"/>
</dbReference>
<organism evidence="1 2">
    <name type="scientific">Auriscalpium vulgare</name>
    <dbReference type="NCBI Taxonomy" id="40419"/>
    <lineage>
        <taxon>Eukaryota</taxon>
        <taxon>Fungi</taxon>
        <taxon>Dikarya</taxon>
        <taxon>Basidiomycota</taxon>
        <taxon>Agaricomycotina</taxon>
        <taxon>Agaricomycetes</taxon>
        <taxon>Russulales</taxon>
        <taxon>Auriscalpiaceae</taxon>
        <taxon>Auriscalpium</taxon>
    </lineage>
</organism>
<reference evidence="1" key="1">
    <citation type="submission" date="2021-02" db="EMBL/GenBank/DDBJ databases">
        <authorList>
            <consortium name="DOE Joint Genome Institute"/>
            <person name="Ahrendt S."/>
            <person name="Looney B.P."/>
            <person name="Miyauchi S."/>
            <person name="Morin E."/>
            <person name="Drula E."/>
            <person name="Courty P.E."/>
            <person name="Chicoki N."/>
            <person name="Fauchery L."/>
            <person name="Kohler A."/>
            <person name="Kuo A."/>
            <person name="Labutti K."/>
            <person name="Pangilinan J."/>
            <person name="Lipzen A."/>
            <person name="Riley R."/>
            <person name="Andreopoulos W."/>
            <person name="He G."/>
            <person name="Johnson J."/>
            <person name="Barry K.W."/>
            <person name="Grigoriev I.V."/>
            <person name="Nagy L."/>
            <person name="Hibbett D."/>
            <person name="Henrissat B."/>
            <person name="Matheny P.B."/>
            <person name="Labbe J."/>
            <person name="Martin F."/>
        </authorList>
    </citation>
    <scope>NUCLEOTIDE SEQUENCE</scope>
    <source>
        <strain evidence="1">FP105234-sp</strain>
    </source>
</reference>
<feature type="non-terminal residue" evidence="1">
    <location>
        <position position="163"/>
    </location>
</feature>
<reference evidence="1" key="2">
    <citation type="journal article" date="2022" name="New Phytol.">
        <title>Evolutionary transition to the ectomycorrhizal habit in the genomes of a hyperdiverse lineage of mushroom-forming fungi.</title>
        <authorList>
            <person name="Looney B."/>
            <person name="Miyauchi S."/>
            <person name="Morin E."/>
            <person name="Drula E."/>
            <person name="Courty P.E."/>
            <person name="Kohler A."/>
            <person name="Kuo A."/>
            <person name="LaButti K."/>
            <person name="Pangilinan J."/>
            <person name="Lipzen A."/>
            <person name="Riley R."/>
            <person name="Andreopoulos W."/>
            <person name="He G."/>
            <person name="Johnson J."/>
            <person name="Nolan M."/>
            <person name="Tritt A."/>
            <person name="Barry K.W."/>
            <person name="Grigoriev I.V."/>
            <person name="Nagy L.G."/>
            <person name="Hibbett D."/>
            <person name="Henrissat B."/>
            <person name="Matheny P.B."/>
            <person name="Labbe J."/>
            <person name="Martin F.M."/>
        </authorList>
    </citation>
    <scope>NUCLEOTIDE SEQUENCE</scope>
    <source>
        <strain evidence="1">FP105234-sp</strain>
    </source>
</reference>
<gene>
    <name evidence="1" type="ORF">FA95DRAFT_1493046</name>
</gene>
<sequence length="163" mass="18115">MLRVADKHNASFAALRLSRALCRQLPAWYRIGEASRRATSQTSCLRDSHRARSSADLLRISHRLTNLVSGRSHFPRRTCACNACVADRLLGCQNPHKCALAADAHLRRAAPKFNPLGHSPSDGLSLTHRRRGRNTLARASRQNVVFDPSVACKSSLAECFRIF</sequence>
<comment type="caution">
    <text evidence="1">The sequence shown here is derived from an EMBL/GenBank/DDBJ whole genome shotgun (WGS) entry which is preliminary data.</text>
</comment>
<keyword evidence="2" id="KW-1185">Reference proteome</keyword>
<dbReference type="Proteomes" id="UP000814033">
    <property type="component" value="Unassembled WGS sequence"/>
</dbReference>
<proteinExistence type="predicted"/>
<evidence type="ECO:0000313" key="1">
    <source>
        <dbReference type="EMBL" id="KAI0047110.1"/>
    </source>
</evidence>